<feature type="compositionally biased region" description="Basic and acidic residues" evidence="3">
    <location>
        <begin position="69"/>
        <end position="79"/>
    </location>
</feature>
<dbReference type="AlphaFoldDB" id="A0A7T8QUP5"/>
<proteinExistence type="predicted"/>
<evidence type="ECO:0000256" key="1">
    <source>
        <dbReference type="ARBA" id="ARBA00004123"/>
    </source>
</evidence>
<feature type="domain" description="RanBD1" evidence="4">
    <location>
        <begin position="220"/>
        <end position="293"/>
    </location>
</feature>
<evidence type="ECO:0000313" key="5">
    <source>
        <dbReference type="EMBL" id="QQP55746.1"/>
    </source>
</evidence>
<feature type="compositionally biased region" description="Basic and acidic residues" evidence="3">
    <location>
        <begin position="145"/>
        <end position="169"/>
    </location>
</feature>
<dbReference type="CDD" id="cd13180">
    <property type="entry name" value="RanBD_RanBP3"/>
    <property type="match status" value="1"/>
</dbReference>
<dbReference type="Pfam" id="PF00638">
    <property type="entry name" value="Ran_BP1"/>
    <property type="match status" value="1"/>
</dbReference>
<protein>
    <submittedName>
        <fullName evidence="5">Ranbinding protein 3like</fullName>
    </submittedName>
</protein>
<dbReference type="SMART" id="SM00160">
    <property type="entry name" value="RanBD"/>
    <property type="match status" value="1"/>
</dbReference>
<dbReference type="GO" id="GO:0005634">
    <property type="term" value="C:nucleus"/>
    <property type="evidence" value="ECO:0007669"/>
    <property type="project" value="UniProtKB-SubCell"/>
</dbReference>
<feature type="compositionally biased region" description="Low complexity" evidence="3">
    <location>
        <begin position="19"/>
        <end position="40"/>
    </location>
</feature>
<comment type="subcellular location">
    <subcellularLocation>
        <location evidence="1">Nucleus</location>
    </subcellularLocation>
</comment>
<dbReference type="InterPro" id="IPR045255">
    <property type="entry name" value="RanBP1-like"/>
</dbReference>
<dbReference type="GO" id="GO:0006611">
    <property type="term" value="P:protein export from nucleus"/>
    <property type="evidence" value="ECO:0007669"/>
    <property type="project" value="TreeGrafter"/>
</dbReference>
<dbReference type="SUPFAM" id="SSF50729">
    <property type="entry name" value="PH domain-like"/>
    <property type="match status" value="1"/>
</dbReference>
<dbReference type="EMBL" id="CP045890">
    <property type="protein sequence ID" value="QQP55746.1"/>
    <property type="molecule type" value="Genomic_DNA"/>
</dbReference>
<feature type="compositionally biased region" description="Polar residues" evidence="3">
    <location>
        <begin position="170"/>
        <end position="200"/>
    </location>
</feature>
<dbReference type="Proteomes" id="UP000595437">
    <property type="component" value="Chromosome 1"/>
</dbReference>
<feature type="compositionally biased region" description="Polar residues" evidence="3">
    <location>
        <begin position="50"/>
        <end position="62"/>
    </location>
</feature>
<reference evidence="6" key="1">
    <citation type="submission" date="2021-01" db="EMBL/GenBank/DDBJ databases">
        <title>Caligus Genome Assembly.</title>
        <authorList>
            <person name="Gallardo-Escarate C."/>
        </authorList>
    </citation>
    <scope>NUCLEOTIDE SEQUENCE [LARGE SCALE GENOMIC DNA]</scope>
</reference>
<feature type="compositionally biased region" description="Basic and acidic residues" evidence="3">
    <location>
        <begin position="100"/>
        <end position="116"/>
    </location>
</feature>
<sequence>MSNGDEGKSEVVRSILAPSKFSSSSSVLGGSMSSRSGFSGLKASKFNFGSPANSSKNESQEPSSKKNKPSIEETEEKKASASTPPVSFLPLTKTSSSESNDSHESNPKEDKPEKKAPQIRFTFGENVESRVESANKPEFTFGENLSDRVSTDTDEKKLKETTEKNEKDSSSSSGNLFQTSSPSLGIASSTPGSNGSPQKKTLSEAAADYQESHAVKRKYEEVSVKTGEEDESNVVQLPGKLFAYDNGKRNWSEKGRGILRLNDMEDSSRLVMRSVGVLKVILNTKLFEGMSWERPSEKSIRFSGSDDEGNLRVFLLTGSSKDMDKLFILTKTRISSLKNKTSP</sequence>
<dbReference type="Gene3D" id="2.30.29.30">
    <property type="entry name" value="Pleckstrin-homology domain (PH domain)/Phosphotyrosine-binding domain (PTB)"/>
    <property type="match status" value="1"/>
</dbReference>
<dbReference type="InterPro" id="IPR000156">
    <property type="entry name" value="Ran_bind_dom"/>
</dbReference>
<organism evidence="5 6">
    <name type="scientific">Caligus rogercresseyi</name>
    <name type="common">Sea louse</name>
    <dbReference type="NCBI Taxonomy" id="217165"/>
    <lineage>
        <taxon>Eukaryota</taxon>
        <taxon>Metazoa</taxon>
        <taxon>Ecdysozoa</taxon>
        <taxon>Arthropoda</taxon>
        <taxon>Crustacea</taxon>
        <taxon>Multicrustacea</taxon>
        <taxon>Hexanauplia</taxon>
        <taxon>Copepoda</taxon>
        <taxon>Siphonostomatoida</taxon>
        <taxon>Caligidae</taxon>
        <taxon>Caligus</taxon>
    </lineage>
</organism>
<gene>
    <name evidence="5" type="ORF">FKW44_000188</name>
</gene>
<evidence type="ECO:0000313" key="6">
    <source>
        <dbReference type="Proteomes" id="UP000595437"/>
    </source>
</evidence>
<dbReference type="InterPro" id="IPR011993">
    <property type="entry name" value="PH-like_dom_sf"/>
</dbReference>
<keyword evidence="2" id="KW-0539">Nucleus</keyword>
<evidence type="ECO:0000259" key="4">
    <source>
        <dbReference type="PROSITE" id="PS50196"/>
    </source>
</evidence>
<dbReference type="PROSITE" id="PS50196">
    <property type="entry name" value="RANBD1"/>
    <property type="match status" value="1"/>
</dbReference>
<keyword evidence="6" id="KW-1185">Reference proteome</keyword>
<feature type="region of interest" description="Disordered" evidence="3">
    <location>
        <begin position="16"/>
        <end position="216"/>
    </location>
</feature>
<dbReference type="OrthoDB" id="10250354at2759"/>
<accession>A0A7T8QUP5</accession>
<dbReference type="PANTHER" id="PTHR23138">
    <property type="entry name" value="RAN BINDING PROTEIN"/>
    <property type="match status" value="1"/>
</dbReference>
<dbReference type="PANTHER" id="PTHR23138:SF142">
    <property type="entry name" value="RAN-BINDING PROTEIN 3B-RELATED"/>
    <property type="match status" value="1"/>
</dbReference>
<evidence type="ECO:0000256" key="3">
    <source>
        <dbReference type="SAM" id="MobiDB-lite"/>
    </source>
</evidence>
<name>A0A7T8QUP5_CALRO</name>
<evidence type="ECO:0000256" key="2">
    <source>
        <dbReference type="ARBA" id="ARBA00023242"/>
    </source>
</evidence>